<evidence type="ECO:0000313" key="1">
    <source>
        <dbReference type="EMBL" id="GIY46128.1"/>
    </source>
</evidence>
<reference evidence="1 2" key="1">
    <citation type="submission" date="2021-06" db="EMBL/GenBank/DDBJ databases">
        <title>Caerostris darwini draft genome.</title>
        <authorList>
            <person name="Kono N."/>
            <person name="Arakawa K."/>
        </authorList>
    </citation>
    <scope>NUCLEOTIDE SEQUENCE [LARGE SCALE GENOMIC DNA]</scope>
</reference>
<dbReference type="EMBL" id="BPLQ01009710">
    <property type="protein sequence ID" value="GIY46128.1"/>
    <property type="molecule type" value="Genomic_DNA"/>
</dbReference>
<sequence length="86" mass="10372">MIVEKYHRILAFRQRSWLAEDIHFNNEKRKDAKDDFYTCVLQENEQFFLRTFDAQQEKKISVRASATEKDCQNNLSSPLLRVFRTN</sequence>
<proteinExistence type="predicted"/>
<name>A0AAV4TQ75_9ARAC</name>
<dbReference type="AlphaFoldDB" id="A0AAV4TQ75"/>
<organism evidence="1 2">
    <name type="scientific">Caerostris darwini</name>
    <dbReference type="NCBI Taxonomy" id="1538125"/>
    <lineage>
        <taxon>Eukaryota</taxon>
        <taxon>Metazoa</taxon>
        <taxon>Ecdysozoa</taxon>
        <taxon>Arthropoda</taxon>
        <taxon>Chelicerata</taxon>
        <taxon>Arachnida</taxon>
        <taxon>Araneae</taxon>
        <taxon>Araneomorphae</taxon>
        <taxon>Entelegynae</taxon>
        <taxon>Araneoidea</taxon>
        <taxon>Araneidae</taxon>
        <taxon>Caerostris</taxon>
    </lineage>
</organism>
<gene>
    <name evidence="1" type="primary">AVEN_41119_1</name>
    <name evidence="1" type="ORF">CDAR_402011</name>
</gene>
<evidence type="ECO:0000313" key="2">
    <source>
        <dbReference type="Proteomes" id="UP001054837"/>
    </source>
</evidence>
<accession>A0AAV4TQ75</accession>
<protein>
    <submittedName>
        <fullName evidence="1">Uncharacterized protein</fullName>
    </submittedName>
</protein>
<keyword evidence="2" id="KW-1185">Reference proteome</keyword>
<comment type="caution">
    <text evidence="1">The sequence shown here is derived from an EMBL/GenBank/DDBJ whole genome shotgun (WGS) entry which is preliminary data.</text>
</comment>
<dbReference type="Proteomes" id="UP001054837">
    <property type="component" value="Unassembled WGS sequence"/>
</dbReference>